<dbReference type="InterPro" id="IPR050539">
    <property type="entry name" value="ThrE_Dicarb/AminoAcid_Exp"/>
</dbReference>
<sequence>MQKAHQAYIQKAHIQKAHIMEVSDFVAKYASALLSNGAYTSRVARCTERIAESFGYDVHLNIFLKYIILNVIDKQNYDNRYTQVINNTQPNVNLALITHLSALSWQIYDEHLSLKEAKIGFEDMMHKARLAPIPTAFFVSFANATFCKLFDGDFGALVCIFMGTFVGFWLRFFCQKIKLDMRAQFLFTSFLSSFVAYIGVWLGLTHTPEIAIGGSILYLIPGVLIINALVDIIQENTLMGVSRTINMIVVMLCLAGGVYMTLEITKVSILNV</sequence>
<dbReference type="EMBL" id="UAWL01000006">
    <property type="protein sequence ID" value="SQB99074.1"/>
    <property type="molecule type" value="Genomic_DNA"/>
</dbReference>
<evidence type="ECO:0000256" key="6">
    <source>
        <dbReference type="ARBA" id="ARBA00034125"/>
    </source>
</evidence>
<keyword evidence="2" id="KW-1003">Cell membrane</keyword>
<evidence type="ECO:0000256" key="7">
    <source>
        <dbReference type="SAM" id="Phobius"/>
    </source>
</evidence>
<evidence type="ECO:0000256" key="4">
    <source>
        <dbReference type="ARBA" id="ARBA00022989"/>
    </source>
</evidence>
<feature type="transmembrane region" description="Helical" evidence="7">
    <location>
        <begin position="154"/>
        <end position="173"/>
    </location>
</feature>
<evidence type="ECO:0000256" key="5">
    <source>
        <dbReference type="ARBA" id="ARBA00023136"/>
    </source>
</evidence>
<dbReference type="Pfam" id="PF06738">
    <property type="entry name" value="ThrE"/>
    <property type="match status" value="1"/>
</dbReference>
<dbReference type="PANTHER" id="PTHR34390">
    <property type="entry name" value="UPF0442 PROTEIN YJJB-RELATED"/>
    <property type="match status" value="1"/>
</dbReference>
<gene>
    <name evidence="9" type="primary">yjjP</name>
    <name evidence="9" type="ORF">NCTC13102_01548</name>
</gene>
<protein>
    <submittedName>
        <fullName evidence="9">Inner membrane protein YjjP</fullName>
    </submittedName>
</protein>
<feature type="domain" description="Threonine/serine exporter-like N-terminal" evidence="8">
    <location>
        <begin position="24"/>
        <end position="264"/>
    </location>
</feature>
<comment type="subcellular location">
    <subcellularLocation>
        <location evidence="1">Cell membrane</location>
        <topology evidence="1">Multi-pass membrane protein</topology>
    </subcellularLocation>
</comment>
<evidence type="ECO:0000313" key="10">
    <source>
        <dbReference type="Proteomes" id="UP000250166"/>
    </source>
</evidence>
<feature type="transmembrane region" description="Helical" evidence="7">
    <location>
        <begin position="245"/>
        <end position="262"/>
    </location>
</feature>
<dbReference type="Proteomes" id="UP000250166">
    <property type="component" value="Unassembled WGS sequence"/>
</dbReference>
<evidence type="ECO:0000259" key="8">
    <source>
        <dbReference type="Pfam" id="PF06738"/>
    </source>
</evidence>
<keyword evidence="3 7" id="KW-0812">Transmembrane</keyword>
<evidence type="ECO:0000313" key="9">
    <source>
        <dbReference type="EMBL" id="SQB99074.1"/>
    </source>
</evidence>
<comment type="similarity">
    <text evidence="6">Belongs to the ThrE exporter (TC 2.A.79) family.</text>
</comment>
<evidence type="ECO:0000256" key="3">
    <source>
        <dbReference type="ARBA" id="ARBA00022692"/>
    </source>
</evidence>
<evidence type="ECO:0000256" key="1">
    <source>
        <dbReference type="ARBA" id="ARBA00004651"/>
    </source>
</evidence>
<dbReference type="PANTHER" id="PTHR34390:SF2">
    <property type="entry name" value="SUCCINATE TRANSPORTER SUBUNIT YJJP-RELATED"/>
    <property type="match status" value="1"/>
</dbReference>
<dbReference type="RefSeq" id="WP_023948539.1">
    <property type="nucleotide sequence ID" value="NZ_JAERIV010000002.1"/>
</dbReference>
<name>A0A2X3BH22_9HELI</name>
<dbReference type="GO" id="GO:0022857">
    <property type="term" value="F:transmembrane transporter activity"/>
    <property type="evidence" value="ECO:0007669"/>
    <property type="project" value="InterPro"/>
</dbReference>
<proteinExistence type="inferred from homology"/>
<keyword evidence="5 7" id="KW-0472">Membrane</keyword>
<accession>A0A2X3BH22</accession>
<keyword evidence="4 7" id="KW-1133">Transmembrane helix</keyword>
<dbReference type="GO" id="GO:0005886">
    <property type="term" value="C:plasma membrane"/>
    <property type="evidence" value="ECO:0007669"/>
    <property type="project" value="UniProtKB-SubCell"/>
</dbReference>
<dbReference type="GO" id="GO:0015744">
    <property type="term" value="P:succinate transport"/>
    <property type="evidence" value="ECO:0007669"/>
    <property type="project" value="TreeGrafter"/>
</dbReference>
<feature type="transmembrane region" description="Helical" evidence="7">
    <location>
        <begin position="185"/>
        <end position="204"/>
    </location>
</feature>
<dbReference type="InterPro" id="IPR010619">
    <property type="entry name" value="ThrE-like_N"/>
</dbReference>
<dbReference type="AlphaFoldDB" id="A0A2X3BH22"/>
<evidence type="ECO:0000256" key="2">
    <source>
        <dbReference type="ARBA" id="ARBA00022475"/>
    </source>
</evidence>
<organism evidence="9 10">
    <name type="scientific">Helicobacter fennelliae</name>
    <dbReference type="NCBI Taxonomy" id="215"/>
    <lineage>
        <taxon>Bacteria</taxon>
        <taxon>Pseudomonadati</taxon>
        <taxon>Campylobacterota</taxon>
        <taxon>Epsilonproteobacteria</taxon>
        <taxon>Campylobacterales</taxon>
        <taxon>Helicobacteraceae</taxon>
        <taxon>Helicobacter</taxon>
    </lineage>
</organism>
<feature type="transmembrane region" description="Helical" evidence="7">
    <location>
        <begin position="210"/>
        <end position="233"/>
    </location>
</feature>
<reference evidence="9 10" key="1">
    <citation type="submission" date="2018-06" db="EMBL/GenBank/DDBJ databases">
        <authorList>
            <consortium name="Pathogen Informatics"/>
            <person name="Doyle S."/>
        </authorList>
    </citation>
    <scope>NUCLEOTIDE SEQUENCE [LARGE SCALE GENOMIC DNA]</scope>
    <source>
        <strain evidence="9 10">NCTC13102</strain>
    </source>
</reference>